<reference evidence="4" key="1">
    <citation type="journal article" date="2012" name="Nat. Biotechnol.">
        <title>Reference genome sequence of the model plant Setaria.</title>
        <authorList>
            <person name="Bennetzen J.L."/>
            <person name="Schmutz J."/>
            <person name="Wang H."/>
            <person name="Percifield R."/>
            <person name="Hawkins J."/>
            <person name="Pontaroli A.C."/>
            <person name="Estep M."/>
            <person name="Feng L."/>
            <person name="Vaughn J.N."/>
            <person name="Grimwood J."/>
            <person name="Jenkins J."/>
            <person name="Barry K."/>
            <person name="Lindquist E."/>
            <person name="Hellsten U."/>
            <person name="Deshpande S."/>
            <person name="Wang X."/>
            <person name="Wu X."/>
            <person name="Mitros T."/>
            <person name="Triplett J."/>
            <person name="Yang X."/>
            <person name="Ye C.Y."/>
            <person name="Mauro-Herrera M."/>
            <person name="Wang L."/>
            <person name="Li P."/>
            <person name="Sharma M."/>
            <person name="Sharma R."/>
            <person name="Ronald P.C."/>
            <person name="Panaud O."/>
            <person name="Kellogg E.A."/>
            <person name="Brutnell T.P."/>
            <person name="Doust A.N."/>
            <person name="Tuskan G.A."/>
            <person name="Rokhsar D."/>
            <person name="Devos K.M."/>
        </authorList>
    </citation>
    <scope>NUCLEOTIDE SEQUENCE [LARGE SCALE GENOMIC DNA]</scope>
    <source>
        <strain evidence="4">cv. Yugu1</strain>
    </source>
</reference>
<dbReference type="GO" id="GO:0048564">
    <property type="term" value="P:photosystem I assembly"/>
    <property type="evidence" value="ECO:0000318"/>
    <property type="project" value="GO_Central"/>
</dbReference>
<feature type="region of interest" description="Disordered" evidence="1">
    <location>
        <begin position="33"/>
        <end position="68"/>
    </location>
</feature>
<dbReference type="STRING" id="4555.K3YIM8"/>
<dbReference type="GO" id="GO:0019898">
    <property type="term" value="C:extrinsic component of membrane"/>
    <property type="evidence" value="ECO:0007669"/>
    <property type="project" value="InterPro"/>
</dbReference>
<dbReference type="SUPFAM" id="SSF55724">
    <property type="entry name" value="Mog1p/PsbP-like"/>
    <property type="match status" value="1"/>
</dbReference>
<dbReference type="InParanoid" id="K3YIM8"/>
<dbReference type="EMBL" id="AGNK02003975">
    <property type="status" value="NOT_ANNOTATED_CDS"/>
    <property type="molecule type" value="Genomic_DNA"/>
</dbReference>
<dbReference type="GO" id="GO:0005509">
    <property type="term" value="F:calcium ion binding"/>
    <property type="evidence" value="ECO:0007669"/>
    <property type="project" value="InterPro"/>
</dbReference>
<evidence type="ECO:0000313" key="3">
    <source>
        <dbReference type="EnsemblPlants" id="KQL02462"/>
    </source>
</evidence>
<dbReference type="Gene3D" id="3.40.1000.10">
    <property type="entry name" value="Mog1/PsbP, alpha/beta/alpha sandwich"/>
    <property type="match status" value="1"/>
</dbReference>
<dbReference type="HOGENOM" id="CLU_085883_1_0_1"/>
<reference evidence="3" key="2">
    <citation type="submission" date="2018-08" db="UniProtKB">
        <authorList>
            <consortium name="EnsemblPlants"/>
        </authorList>
    </citation>
    <scope>IDENTIFICATION</scope>
    <source>
        <strain evidence="3">Yugu1</strain>
    </source>
</reference>
<dbReference type="FunCoup" id="K3YIM8">
    <property type="interactions" value="1361"/>
</dbReference>
<dbReference type="Gramene" id="KQL02462">
    <property type="protein sequence ID" value="KQL02462"/>
    <property type="gene ID" value="SETIT_014097mg"/>
</dbReference>
<accession>K3YIM8</accession>
<organism evidence="3 4">
    <name type="scientific">Setaria italica</name>
    <name type="common">Foxtail millet</name>
    <name type="synonym">Panicum italicum</name>
    <dbReference type="NCBI Taxonomy" id="4555"/>
    <lineage>
        <taxon>Eukaryota</taxon>
        <taxon>Viridiplantae</taxon>
        <taxon>Streptophyta</taxon>
        <taxon>Embryophyta</taxon>
        <taxon>Tracheophyta</taxon>
        <taxon>Spermatophyta</taxon>
        <taxon>Magnoliopsida</taxon>
        <taxon>Liliopsida</taxon>
        <taxon>Poales</taxon>
        <taxon>Poaceae</taxon>
        <taxon>PACMAD clade</taxon>
        <taxon>Panicoideae</taxon>
        <taxon>Panicodae</taxon>
        <taxon>Paniceae</taxon>
        <taxon>Cenchrinae</taxon>
        <taxon>Setaria</taxon>
    </lineage>
</organism>
<dbReference type="OMA" id="PRTTACH"/>
<dbReference type="Proteomes" id="UP000004995">
    <property type="component" value="Unassembled WGS sequence"/>
</dbReference>
<proteinExistence type="predicted"/>
<evidence type="ECO:0000256" key="1">
    <source>
        <dbReference type="SAM" id="MobiDB-lite"/>
    </source>
</evidence>
<sequence length="322" mass="35031">MTVHVDVRVFVRFLYFGQFLDERASCYNDRSAQSGFPSNERCLPKHTAGTKYPPRKQTASQPQPPLGTGWPAARAMAAVTSTAFLCPAAGGLSPSPPFRRNPGSSSSRRRLQLQVCHCRPARVEGLDRREALLGVALSAAAPALFAPAAALAAEATELQEGFTTYEDEANKFSIVVPQGWLIGAGESSGIKSVTAFYPEQAADSNVSVAITGIGPDFTSLKSFGDVDAFAEGLVNGLDRSWQRPPGLAAKLIDSKAANGLYYVEYTLQNPGERRRHILSAIGMAFNGWYNRLYTVTGQYIDDEESEKFRPQIEKAVRSFRLT</sequence>
<evidence type="ECO:0000259" key="2">
    <source>
        <dbReference type="Pfam" id="PF01789"/>
    </source>
</evidence>
<dbReference type="InterPro" id="IPR002683">
    <property type="entry name" value="PsbP_C"/>
</dbReference>
<dbReference type="EnsemblPlants" id="KQL02462">
    <property type="protein sequence ID" value="KQL02462"/>
    <property type="gene ID" value="SETIT_014097mg"/>
</dbReference>
<dbReference type="AlphaFoldDB" id="K3YIM8"/>
<gene>
    <name evidence="3" type="primary">LOC101754517</name>
</gene>
<dbReference type="GO" id="GO:0009654">
    <property type="term" value="C:photosystem II oxygen evolving complex"/>
    <property type="evidence" value="ECO:0007669"/>
    <property type="project" value="InterPro"/>
</dbReference>
<protein>
    <recommendedName>
        <fullName evidence="2">PsbP C-terminal domain-containing protein</fullName>
    </recommendedName>
</protein>
<feature type="domain" description="PsbP C-terminal" evidence="2">
    <location>
        <begin position="160"/>
        <end position="320"/>
    </location>
</feature>
<dbReference type="PANTHER" id="PTHR31407">
    <property type="match status" value="1"/>
</dbReference>
<keyword evidence="4" id="KW-1185">Reference proteome</keyword>
<dbReference type="GO" id="GO:0009535">
    <property type="term" value="C:chloroplast thylakoid membrane"/>
    <property type="evidence" value="ECO:0000318"/>
    <property type="project" value="GO_Central"/>
</dbReference>
<dbReference type="InterPro" id="IPR016123">
    <property type="entry name" value="Mog1/PsbP_a/b/a-sand"/>
</dbReference>
<evidence type="ECO:0000313" key="4">
    <source>
        <dbReference type="Proteomes" id="UP000004995"/>
    </source>
</evidence>
<dbReference type="PANTHER" id="PTHR31407:SF17">
    <property type="entry name" value="PSBP DOMAIN-CONTAINING PROTEIN 3, CHLOROPLASTIC"/>
    <property type="match status" value="1"/>
</dbReference>
<dbReference type="Pfam" id="PF01789">
    <property type="entry name" value="PsbP"/>
    <property type="match status" value="1"/>
</dbReference>
<name>K3YIM8_SETIT</name>
<dbReference type="eggNOG" id="ENOG502QT1A">
    <property type="taxonomic scope" value="Eukaryota"/>
</dbReference>